<protein>
    <recommendedName>
        <fullName evidence="3">TubC N-terminal docking domain-containing protein</fullName>
    </recommendedName>
</protein>
<reference evidence="2" key="1">
    <citation type="submission" date="2016-10" db="EMBL/GenBank/DDBJ databases">
        <authorList>
            <person name="Varghese N."/>
            <person name="Submissions S."/>
        </authorList>
    </citation>
    <scope>NUCLEOTIDE SEQUENCE [LARGE SCALE GENOMIC DNA]</scope>
    <source>
        <strain evidence="2">LMG 26867</strain>
    </source>
</reference>
<evidence type="ECO:0000313" key="2">
    <source>
        <dbReference type="Proteomes" id="UP000198481"/>
    </source>
</evidence>
<gene>
    <name evidence="1" type="ORF">SAMN05216222_1824</name>
</gene>
<dbReference type="Proteomes" id="UP000198481">
    <property type="component" value="Chromosome I"/>
</dbReference>
<dbReference type="EMBL" id="LT629762">
    <property type="protein sequence ID" value="SDS60067.1"/>
    <property type="molecule type" value="Genomic_DNA"/>
</dbReference>
<proteinExistence type="predicted"/>
<evidence type="ECO:0008006" key="3">
    <source>
        <dbReference type="Google" id="ProtNLM"/>
    </source>
</evidence>
<dbReference type="RefSeq" id="WP_092273570.1">
    <property type="nucleotide sequence ID" value="NZ_LT629762.1"/>
</dbReference>
<sequence>MSTTIDYLAQCGLSARQKGNRVVVSPRSRVTDDLQKYIRAHRLELLAELAANDGIERRCHWRVVLGERPICTMVGVPVTRNEALAEVRWRWPDAEVTP</sequence>
<dbReference type="AlphaFoldDB" id="A0A1H1TIH1"/>
<dbReference type="STRING" id="1148509.SAMN05216222_1824"/>
<name>A0A1H1TIH1_9PSED</name>
<evidence type="ECO:0000313" key="1">
    <source>
        <dbReference type="EMBL" id="SDS60067.1"/>
    </source>
</evidence>
<accession>A0A1H1TIH1</accession>
<organism evidence="1 2">
    <name type="scientific">Pseudomonas prosekii</name>
    <dbReference type="NCBI Taxonomy" id="1148509"/>
    <lineage>
        <taxon>Bacteria</taxon>
        <taxon>Pseudomonadati</taxon>
        <taxon>Pseudomonadota</taxon>
        <taxon>Gammaproteobacteria</taxon>
        <taxon>Pseudomonadales</taxon>
        <taxon>Pseudomonadaceae</taxon>
        <taxon>Pseudomonas</taxon>
    </lineage>
</organism>